<dbReference type="EMBL" id="JARKIF010000008">
    <property type="protein sequence ID" value="KAJ7632707.1"/>
    <property type="molecule type" value="Genomic_DNA"/>
</dbReference>
<keyword evidence="2" id="KW-1133">Transmembrane helix</keyword>
<feature type="compositionally biased region" description="Polar residues" evidence="1">
    <location>
        <begin position="1"/>
        <end position="14"/>
    </location>
</feature>
<feature type="region of interest" description="Disordered" evidence="1">
    <location>
        <begin position="1"/>
        <end position="67"/>
    </location>
</feature>
<dbReference type="PANTHER" id="PTHR13551">
    <property type="entry name" value="BRAIN PROTEIN I3"/>
    <property type="match status" value="1"/>
</dbReference>
<dbReference type="InterPro" id="IPR019317">
    <property type="entry name" value="BRI3"/>
</dbReference>
<keyword evidence="2" id="KW-0472">Membrane</keyword>
<evidence type="ECO:0000256" key="2">
    <source>
        <dbReference type="SAM" id="Phobius"/>
    </source>
</evidence>
<evidence type="ECO:0000313" key="3">
    <source>
        <dbReference type="EMBL" id="KAJ7632707.1"/>
    </source>
</evidence>
<feature type="compositionally biased region" description="Polar residues" evidence="1">
    <location>
        <begin position="48"/>
        <end position="67"/>
    </location>
</feature>
<accession>A0AAD7FQX0</accession>
<reference evidence="3" key="1">
    <citation type="submission" date="2023-03" db="EMBL/GenBank/DDBJ databases">
        <title>Massive genome expansion in bonnet fungi (Mycena s.s.) driven by repeated elements and novel gene families across ecological guilds.</title>
        <authorList>
            <consortium name="Lawrence Berkeley National Laboratory"/>
            <person name="Harder C.B."/>
            <person name="Miyauchi S."/>
            <person name="Viragh M."/>
            <person name="Kuo A."/>
            <person name="Thoen E."/>
            <person name="Andreopoulos B."/>
            <person name="Lu D."/>
            <person name="Skrede I."/>
            <person name="Drula E."/>
            <person name="Henrissat B."/>
            <person name="Morin E."/>
            <person name="Kohler A."/>
            <person name="Barry K."/>
            <person name="LaButti K."/>
            <person name="Morin E."/>
            <person name="Salamov A."/>
            <person name="Lipzen A."/>
            <person name="Mereny Z."/>
            <person name="Hegedus B."/>
            <person name="Baldrian P."/>
            <person name="Stursova M."/>
            <person name="Weitz H."/>
            <person name="Taylor A."/>
            <person name="Grigoriev I.V."/>
            <person name="Nagy L.G."/>
            <person name="Martin F."/>
            <person name="Kauserud H."/>
        </authorList>
    </citation>
    <scope>NUCLEOTIDE SEQUENCE</scope>
    <source>
        <strain evidence="3">9284</strain>
    </source>
</reference>
<evidence type="ECO:0000313" key="4">
    <source>
        <dbReference type="Proteomes" id="UP001221142"/>
    </source>
</evidence>
<keyword evidence="2" id="KW-0812">Transmembrane</keyword>
<name>A0AAD7FQX0_9AGAR</name>
<evidence type="ECO:0000256" key="1">
    <source>
        <dbReference type="SAM" id="MobiDB-lite"/>
    </source>
</evidence>
<keyword evidence="4" id="KW-1185">Reference proteome</keyword>
<sequence length="128" mass="13873">MITSEKSTLAYTPPSTAPPVYDASEAHQPTLQGYPPTPSYAYPPTTPQQEQYKPPQSQAPQTQPLSTAQIGEQYRAELFAKCAAGAHEPRTRFGVCGIITGVLLFPIGLICLFADSERKCDRCGVKLS</sequence>
<feature type="transmembrane region" description="Helical" evidence="2">
    <location>
        <begin position="92"/>
        <end position="114"/>
    </location>
</feature>
<protein>
    <recommendedName>
        <fullName evidence="5">Brain protein I3</fullName>
    </recommendedName>
</protein>
<dbReference type="Pfam" id="PF10164">
    <property type="entry name" value="BRI3"/>
    <property type="match status" value="1"/>
</dbReference>
<proteinExistence type="predicted"/>
<organism evidence="3 4">
    <name type="scientific">Roridomyces roridus</name>
    <dbReference type="NCBI Taxonomy" id="1738132"/>
    <lineage>
        <taxon>Eukaryota</taxon>
        <taxon>Fungi</taxon>
        <taxon>Dikarya</taxon>
        <taxon>Basidiomycota</taxon>
        <taxon>Agaricomycotina</taxon>
        <taxon>Agaricomycetes</taxon>
        <taxon>Agaricomycetidae</taxon>
        <taxon>Agaricales</taxon>
        <taxon>Marasmiineae</taxon>
        <taxon>Mycenaceae</taxon>
        <taxon>Roridomyces</taxon>
    </lineage>
</organism>
<comment type="caution">
    <text evidence="3">The sequence shown here is derived from an EMBL/GenBank/DDBJ whole genome shotgun (WGS) entry which is preliminary data.</text>
</comment>
<evidence type="ECO:0008006" key="5">
    <source>
        <dbReference type="Google" id="ProtNLM"/>
    </source>
</evidence>
<dbReference type="AlphaFoldDB" id="A0AAD7FQX0"/>
<dbReference type="Proteomes" id="UP001221142">
    <property type="component" value="Unassembled WGS sequence"/>
</dbReference>
<gene>
    <name evidence="3" type="ORF">FB45DRAFT_512507</name>
</gene>